<dbReference type="PROSITE" id="PS00584">
    <property type="entry name" value="PFKB_KINASES_2"/>
    <property type="match status" value="1"/>
</dbReference>
<dbReference type="InterPro" id="IPR011611">
    <property type="entry name" value="PfkB_dom"/>
</dbReference>
<evidence type="ECO:0000313" key="4">
    <source>
        <dbReference type="EMBL" id="RZU66632.1"/>
    </source>
</evidence>
<dbReference type="EMBL" id="SHLC01000001">
    <property type="protein sequence ID" value="RZU66632.1"/>
    <property type="molecule type" value="Genomic_DNA"/>
</dbReference>
<dbReference type="AlphaFoldDB" id="A0A4Q8APL3"/>
<dbReference type="GO" id="GO:0016301">
    <property type="term" value="F:kinase activity"/>
    <property type="evidence" value="ECO:0007669"/>
    <property type="project" value="UniProtKB-KW"/>
</dbReference>
<keyword evidence="2 4" id="KW-0418">Kinase</keyword>
<feature type="domain" description="Carbohydrate kinase PfkB" evidence="3">
    <location>
        <begin position="35"/>
        <end position="279"/>
    </location>
</feature>
<dbReference type="Pfam" id="PF00294">
    <property type="entry name" value="PfkB"/>
    <property type="match status" value="1"/>
</dbReference>
<accession>A0A4Q8APL3</accession>
<dbReference type="InterPro" id="IPR002173">
    <property type="entry name" value="Carboh/pur_kinase_PfkB_CS"/>
</dbReference>
<keyword evidence="1" id="KW-0808">Transferase</keyword>
<dbReference type="Gene3D" id="3.40.1190.20">
    <property type="match status" value="1"/>
</dbReference>
<keyword evidence="5" id="KW-1185">Reference proteome</keyword>
<evidence type="ECO:0000259" key="3">
    <source>
        <dbReference type="Pfam" id="PF00294"/>
    </source>
</evidence>
<reference evidence="4 5" key="1">
    <citation type="submission" date="2019-02" db="EMBL/GenBank/DDBJ databases">
        <title>Sequencing the genomes of 1000 actinobacteria strains.</title>
        <authorList>
            <person name="Klenk H.-P."/>
        </authorList>
    </citation>
    <scope>NUCLEOTIDE SEQUENCE [LARGE SCALE GENOMIC DNA]</scope>
    <source>
        <strain evidence="4 5">DSM 18319</strain>
    </source>
</reference>
<sequence>MTLPGHVFIGGPCSWNQIVQLDELPAATPHMQFADTDWHTVGGTSAGKALHLSELGVPLTLSTVLGDDAAGDRLRSLLGGIDGIELLAATVPGRSERHLNLMDRTGGRVSLYLSTPGTPSQADAAAAAAALRSARVAVLDLAEPSLPLLAEARAAGVPVWTDIHDYDGQAAFHRPFIDAASAVFMNADKIGDPLAFAGSLVAAGATLVVCTLGADGAVAVDENGVEHRVAAAAVPRIVDTNGAGDAFFAGFLAASLGRPDDVPAALAAGAEQAARALGSTHLSPLLDAALG</sequence>
<dbReference type="RefSeq" id="WP_242616397.1">
    <property type="nucleotide sequence ID" value="NZ_SHLC01000001.1"/>
</dbReference>
<evidence type="ECO:0000256" key="1">
    <source>
        <dbReference type="ARBA" id="ARBA00022679"/>
    </source>
</evidence>
<dbReference type="GO" id="GO:0005829">
    <property type="term" value="C:cytosol"/>
    <property type="evidence" value="ECO:0007669"/>
    <property type="project" value="TreeGrafter"/>
</dbReference>
<organism evidence="4 5">
    <name type="scientific">Microterricola gilva</name>
    <dbReference type="NCBI Taxonomy" id="393267"/>
    <lineage>
        <taxon>Bacteria</taxon>
        <taxon>Bacillati</taxon>
        <taxon>Actinomycetota</taxon>
        <taxon>Actinomycetes</taxon>
        <taxon>Micrococcales</taxon>
        <taxon>Microbacteriaceae</taxon>
        <taxon>Microterricola</taxon>
    </lineage>
</organism>
<name>A0A4Q8APL3_9MICO</name>
<evidence type="ECO:0000256" key="2">
    <source>
        <dbReference type="ARBA" id="ARBA00022777"/>
    </source>
</evidence>
<comment type="caution">
    <text evidence="4">The sequence shown here is derived from an EMBL/GenBank/DDBJ whole genome shotgun (WGS) entry which is preliminary data.</text>
</comment>
<dbReference type="PANTHER" id="PTHR10584:SF166">
    <property type="entry name" value="RIBOKINASE"/>
    <property type="match status" value="1"/>
</dbReference>
<evidence type="ECO:0000313" key="5">
    <source>
        <dbReference type="Proteomes" id="UP000291483"/>
    </source>
</evidence>
<gene>
    <name evidence="4" type="ORF">EV379_2995</name>
</gene>
<dbReference type="InterPro" id="IPR029056">
    <property type="entry name" value="Ribokinase-like"/>
</dbReference>
<dbReference type="Proteomes" id="UP000291483">
    <property type="component" value="Unassembled WGS sequence"/>
</dbReference>
<dbReference type="PANTHER" id="PTHR10584">
    <property type="entry name" value="SUGAR KINASE"/>
    <property type="match status" value="1"/>
</dbReference>
<protein>
    <submittedName>
        <fullName evidence="4">Sugar/nucleoside kinase (Ribokinase family)</fullName>
    </submittedName>
</protein>
<dbReference type="SUPFAM" id="SSF53613">
    <property type="entry name" value="Ribokinase-like"/>
    <property type="match status" value="1"/>
</dbReference>
<proteinExistence type="predicted"/>